<dbReference type="PROSITE" id="PS50280">
    <property type="entry name" value="SET"/>
    <property type="match status" value="1"/>
</dbReference>
<reference evidence="4 5" key="1">
    <citation type="journal article" date="2015" name="Sci. Rep.">
        <title>Genome of the facultative scuticociliatosis pathogen Pseudocohnilembus persalinus provides insight into its virulence through horizontal gene transfer.</title>
        <authorList>
            <person name="Xiong J."/>
            <person name="Wang G."/>
            <person name="Cheng J."/>
            <person name="Tian M."/>
            <person name="Pan X."/>
            <person name="Warren A."/>
            <person name="Jiang C."/>
            <person name="Yuan D."/>
            <person name="Miao W."/>
        </authorList>
    </citation>
    <scope>NUCLEOTIDE SEQUENCE [LARGE SCALE GENOMIC DNA]</scope>
    <source>
        <strain evidence="4">36N120E</strain>
    </source>
</reference>
<feature type="region of interest" description="Disordered" evidence="2">
    <location>
        <begin position="553"/>
        <end position="572"/>
    </location>
</feature>
<feature type="region of interest" description="Disordered" evidence="2">
    <location>
        <begin position="1979"/>
        <end position="2028"/>
    </location>
</feature>
<feature type="compositionally biased region" description="Basic residues" evidence="2">
    <location>
        <begin position="231"/>
        <end position="244"/>
    </location>
</feature>
<gene>
    <name evidence="4" type="ORF">PPERSA_08444</name>
</gene>
<keyword evidence="5" id="KW-1185">Reference proteome</keyword>
<feature type="coiled-coil region" evidence="1">
    <location>
        <begin position="1723"/>
        <end position="1750"/>
    </location>
</feature>
<evidence type="ECO:0000256" key="2">
    <source>
        <dbReference type="SAM" id="MobiDB-lite"/>
    </source>
</evidence>
<feature type="compositionally biased region" description="Low complexity" evidence="2">
    <location>
        <begin position="262"/>
        <end position="273"/>
    </location>
</feature>
<evidence type="ECO:0000259" key="3">
    <source>
        <dbReference type="PROSITE" id="PS50280"/>
    </source>
</evidence>
<feature type="compositionally biased region" description="Low complexity" evidence="2">
    <location>
        <begin position="2004"/>
        <end position="2028"/>
    </location>
</feature>
<feature type="compositionally biased region" description="Basic and acidic residues" evidence="2">
    <location>
        <begin position="87"/>
        <end position="97"/>
    </location>
</feature>
<feature type="compositionally biased region" description="Low complexity" evidence="2">
    <location>
        <begin position="918"/>
        <end position="947"/>
    </location>
</feature>
<feature type="domain" description="SET" evidence="3">
    <location>
        <begin position="982"/>
        <end position="1129"/>
    </location>
</feature>
<evidence type="ECO:0000313" key="5">
    <source>
        <dbReference type="Proteomes" id="UP000054937"/>
    </source>
</evidence>
<feature type="compositionally biased region" description="Acidic residues" evidence="2">
    <location>
        <begin position="98"/>
        <end position="110"/>
    </location>
</feature>
<dbReference type="SMART" id="SM00317">
    <property type="entry name" value="SET"/>
    <property type="match status" value="1"/>
</dbReference>
<feature type="compositionally biased region" description="Acidic residues" evidence="2">
    <location>
        <begin position="174"/>
        <end position="183"/>
    </location>
</feature>
<feature type="region of interest" description="Disordered" evidence="2">
    <location>
        <begin position="56"/>
        <end position="289"/>
    </location>
</feature>
<name>A0A0V0R6D7_PSEPJ</name>
<dbReference type="PANTHER" id="PTHR46655">
    <property type="entry name" value="HISTONE-LYSINE N-METHYLTRANSFERASE ATXR3"/>
    <property type="match status" value="1"/>
</dbReference>
<feature type="region of interest" description="Disordered" evidence="2">
    <location>
        <begin position="418"/>
        <end position="454"/>
    </location>
</feature>
<dbReference type="Pfam" id="PF19633">
    <property type="entry name" value="SDG2_C"/>
    <property type="match status" value="1"/>
</dbReference>
<feature type="compositionally biased region" description="Low complexity" evidence="2">
    <location>
        <begin position="2081"/>
        <end position="2103"/>
    </location>
</feature>
<dbReference type="InterPro" id="IPR001214">
    <property type="entry name" value="SET_dom"/>
</dbReference>
<feature type="compositionally biased region" description="Acidic residues" evidence="2">
    <location>
        <begin position="190"/>
        <end position="204"/>
    </location>
</feature>
<feature type="region of interest" description="Disordered" evidence="2">
    <location>
        <begin position="877"/>
        <end position="947"/>
    </location>
</feature>
<feature type="region of interest" description="Disordered" evidence="2">
    <location>
        <begin position="1"/>
        <end position="42"/>
    </location>
</feature>
<dbReference type="Gene3D" id="2.170.270.10">
    <property type="entry name" value="SET domain"/>
    <property type="match status" value="1"/>
</dbReference>
<feature type="region of interest" description="Disordered" evidence="2">
    <location>
        <begin position="2080"/>
        <end position="2104"/>
    </location>
</feature>
<evidence type="ECO:0000256" key="1">
    <source>
        <dbReference type="SAM" id="Coils"/>
    </source>
</evidence>
<dbReference type="PANTHER" id="PTHR46655:SF1">
    <property type="entry name" value="HISTONE-LYSINE N-METHYLTRANSFERASE ATXR3"/>
    <property type="match status" value="1"/>
</dbReference>
<dbReference type="EMBL" id="LDAU01000040">
    <property type="protein sequence ID" value="KRX10041.1"/>
    <property type="molecule type" value="Genomic_DNA"/>
</dbReference>
<feature type="compositionally biased region" description="Basic residues" evidence="2">
    <location>
        <begin position="131"/>
        <end position="154"/>
    </location>
</feature>
<feature type="compositionally biased region" description="Low complexity" evidence="2">
    <location>
        <begin position="159"/>
        <end position="173"/>
    </location>
</feature>
<dbReference type="OMA" id="VAPINAN"/>
<protein>
    <recommendedName>
        <fullName evidence="3">SET domain-containing protein</fullName>
    </recommendedName>
</protein>
<accession>A0A0V0R6D7</accession>
<sequence>MEEELQENKQNNNDKNQDELIENQIDQFIDKESIQNEEQQLNQKIEENQTLIQNLNQQNNLNKTELQPIQQQNMEQNESSCQNNQQEKQEQQEKNEQIQEEVNEPMQQEDQEAKIGENQDQNQKIVQEKQQKKKGRRKKSVFGKKKKSTIKNTKKVQEQEIQLEQNQNQNLDQNQEEDENEENNQNKEEEEKEEEEQDNEDDDSSSCSILDFDQLEKEGRIYDEEKENAKKNNKGPKGKGRQKQQQKQLQQSKTNFKRGKEQTQQQQQKQQTKVTKENKSQKVKNQGKKIEKQTLKEEILEKNKLVQVEEPAQQNVADTLLQQKQLIVEQENQLIYDDSVQGMLEYHTKAPDTLIEFIDNYIIKPDSISALRKKNHYHKILEFSTLKKSVKQIKNYYRFTDHLNNVIEYVFEKQMKSQSSSSLSKKDSSKSKNDNEAVEEEKNISTQNDQSEKINDCQNQIDKLEESVNNIDKSDNNKSEINDENINQDIILTNQDNQQSQNIQNIQNINENQQNQDNQENQDNENDDIDGDNEIDQLIDNIDELDNNFSTEVDKQQDEDNDKCELNQDQNEQKKQVSLINKNIKRFAFNKQDFKFLKVLQSFQYDDDIIQNLKQTNETNIDDLRDKCLNNMFPTFFDFDKKFRKLIAYTLQQRCTTVYSKAYILQLYESYEYHVKKTQIAKKFEQIKYQDLKKLFKADQQNRIISQDWPNSQQEKREYEEIYDYEAQPLSKQGEIKEKLKSLKKPQICEIDCVCKKQDYAQLSDFSWDEGNWKSTCKNRANRIECESCNNCLNQSNKLKKEKVIGKDVQEQLCWGIDLYTRKNIFYLLPELIQMEEKTHFIEQSLLKAANLLNENGWNIISVLDYIIENSMPKSEQRELRRQYQQNNKKQGNKKCKKSKNQKNTQSSSEEKSELEQKQASQQSSSQNSPNIINNNSDQNSSINNINNNNENFQGLNYLKSIYSDKNYLFTPKDRTFAKLIKKIAIINQQAKLDAEAFRLHTKGFGVVCLKKEGIKKNELITKYIGQIYQPWRWLERQDSMKKFQLTKEKKDFLPDFYNVILESHKDDPKGYDMLFVDPIIKGNYSSRFNHSCDPNCLNVTTVSEGNYFIGMYAMKNISYGQELSWDYNSITESRQEHNKAICLCGQMKCRGKYLALIHSIQKEHNQYFDTNQNFLQRMIDIYDSCQKSLQNFKKLEKQKQNEGEMETEDQNQNDDELNQILKNFSKEDKQILESCSFRLNLLRNSPQWLIYWIIHKLQFINEENKIYYNQLINDTKQNKQGVDPVNYKIYCVNQAWSKKESRIQSLVQAIDRVKYLIPYENQQLQQIGPVKKLKQEQQFSYIFGDQYLNGQNGNFYFISQYHQGKSIIGSLLEVLEEFQIVKQCRVIKNYINEINSFFLDQKRDSYEKNQYVRLFLLRISHYLRSAKECYFNYFGLQMILYFYAFTFTYFQFNNSNNIDPQNQLVLQYNELFKKNLKENQNQIFEDKKTYHKNFILCQMLQWHKQNKDYKVQLNNEEKGTISYPNLTSFSDRLFNYPLDKSGSQSEKKKQQKSLLQQQCSQNSDITISNNNNNNNNNNNHKKQFIAQQQGGNFRRAFIDKLKSSPSSEWHIESTRWQFKNPHKIYGTMFLDGQKYKQQFQGKNFSSQVLDLIDENFQKKYQYWKEVEMKINENVSDQDLEEKLQVLIVMETDKLKLKIEDEIPMETENFQTLGSEEQILKALDIYKSIQEQKNNQKEQAQEQTQILNNKDGEEIIQKSEIKKEKQNDEDVKIQKIQNSQDGLTNKRKYNIKEKSEQEKIEKKRKKEFKIQQQKQNLNQTLDIDDSELKSGFKIKKKQKIITENSENQSVNQIMNNVDTNIQFQKQQNQENLQINNNFNSNYNNQNNYQPSNSQINSNQQITTFDSKDFNSVSYKQFQQFNSLENSNSFKFIQNQQRQSQNNAQNNNKQYQQNMPYQMAQRNSYSNDLSINQNTIPVQQNQMKQQYQQQHSHQKYQQFNSNATNNNQPIKKQQNQNYSYPNNNNIQNQNHNYQYTNQYQNMENQPEVRFSSGQKQSLSNNSSEKKYQGYAYNNNKVQKQTQNYNLGGNNNENYDNDNNNNQDVNLDELLDGIDIDDL</sequence>
<feature type="compositionally biased region" description="Basic residues" evidence="2">
    <location>
        <begin position="891"/>
        <end position="901"/>
    </location>
</feature>
<comment type="caution">
    <text evidence="4">The sequence shown here is derived from an EMBL/GenBank/DDBJ whole genome shotgun (WGS) entry which is preliminary data.</text>
</comment>
<feature type="compositionally biased region" description="Basic and acidic residues" evidence="2">
    <location>
        <begin position="424"/>
        <end position="443"/>
    </location>
</feature>
<dbReference type="OrthoDB" id="308383at2759"/>
<organism evidence="4 5">
    <name type="scientific">Pseudocohnilembus persalinus</name>
    <name type="common">Ciliate</name>
    <dbReference type="NCBI Taxonomy" id="266149"/>
    <lineage>
        <taxon>Eukaryota</taxon>
        <taxon>Sar</taxon>
        <taxon>Alveolata</taxon>
        <taxon>Ciliophora</taxon>
        <taxon>Intramacronucleata</taxon>
        <taxon>Oligohymenophorea</taxon>
        <taxon>Scuticociliatia</taxon>
        <taxon>Philasterida</taxon>
        <taxon>Pseudocohnilembidae</taxon>
        <taxon>Pseudocohnilembus</taxon>
    </lineage>
</organism>
<dbReference type="InParanoid" id="A0A0V0R6D7"/>
<proteinExistence type="predicted"/>
<feature type="compositionally biased region" description="Low complexity" evidence="2">
    <location>
        <begin position="56"/>
        <end position="86"/>
    </location>
</feature>
<feature type="compositionally biased region" description="Low complexity" evidence="2">
    <location>
        <begin position="1979"/>
        <end position="1997"/>
    </location>
</feature>
<dbReference type="InterPro" id="IPR045606">
    <property type="entry name" value="ATXR3_C"/>
</dbReference>
<dbReference type="SUPFAM" id="SSF82199">
    <property type="entry name" value="SET domain"/>
    <property type="match status" value="1"/>
</dbReference>
<feature type="compositionally biased region" description="Basic and acidic residues" evidence="2">
    <location>
        <begin position="214"/>
        <end position="230"/>
    </location>
</feature>
<keyword evidence="1" id="KW-0175">Coiled coil</keyword>
<dbReference type="InterPro" id="IPR046341">
    <property type="entry name" value="SET_dom_sf"/>
</dbReference>
<evidence type="ECO:0000313" key="4">
    <source>
        <dbReference type="EMBL" id="KRX10041.1"/>
    </source>
</evidence>
<dbReference type="Pfam" id="PF00856">
    <property type="entry name" value="SET"/>
    <property type="match status" value="1"/>
</dbReference>
<dbReference type="Proteomes" id="UP000054937">
    <property type="component" value="Unassembled WGS sequence"/>
</dbReference>